<reference evidence="10 12" key="2">
    <citation type="submission" date="2018-08" db="EMBL/GenBank/DDBJ databases">
        <title>Genome of Clostridium chromiireducens C1, DSM12136.</title>
        <authorList>
            <person name="Xing M."/>
            <person name="Wei Y."/>
            <person name="Ang E.L."/>
            <person name="Zhao H."/>
            <person name="Zhang Y."/>
        </authorList>
    </citation>
    <scope>NUCLEOTIDE SEQUENCE [LARGE SCALE GENOMIC DNA]</scope>
    <source>
        <strain evidence="10 12">C1</strain>
    </source>
</reference>
<name>A0A1V4IXQ9_9CLOT</name>
<dbReference type="GO" id="GO:0005886">
    <property type="term" value="C:plasma membrane"/>
    <property type="evidence" value="ECO:0007669"/>
    <property type="project" value="UniProtKB-SubCell"/>
</dbReference>
<feature type="domain" description="PPM-type phosphatase" evidence="8">
    <location>
        <begin position="391"/>
        <end position="618"/>
    </location>
</feature>
<keyword evidence="6 7" id="KW-0472">Membrane</keyword>
<sequence>MKEKETLKGYSQSYIKNIFRIILIASIIISLAVIITGLLGYTNTKKSLIDKEKSQDIVFIVKSMASKIDSRINRAVETSYILARDPLNIKWLADEEKDKDSGKIVLSKIESIANSYDYSNTFMAGVKTEHYYFRENSYVNKNNEDFVVLSKDNTADKWFYEMLKSKKEILLNVDYNRTMDDFFLFVDAIVGSVDNPVGITGVGLSLNEITKEFREFKVGKNSKLWMVDDRGIIQLSDIREDIGENYSEFLPKEVISEIKDTYSDSKENVKVSEYTNSNKEIVDYAYCKLSSSDWILFYEIPRMENLSQINSLRNNTIVNVVLVLLSFMILFYIISRKIANPYKQALLINMELEEKVNIRTQELQESNQKISDSIEYAKRLQEAILPSEYELKRIFKDHFSIWRPKDTVGGDFFWLREIDDVIILAVGDCTGHGVPGAFMTMTVNAILHNIVTTINKDNPSKIIRELHIQLKQALNKDSNRNSVDDGLDIAIFCIKNKSKLIYLGANLDLYIKCGKEVQIVKPQSKGVGYSYIELKETLNNEIIDIKEGDIFIVTTDGFIHQNGGQKNYPFGKKRLYEMIQGYDSENFDSIKDEYETNLETYMNNEQQRDDITVFAFKVK</sequence>
<evidence type="ECO:0000313" key="12">
    <source>
        <dbReference type="Proteomes" id="UP000265930"/>
    </source>
</evidence>
<dbReference type="Gene3D" id="3.60.40.10">
    <property type="entry name" value="PPM-type phosphatase domain"/>
    <property type="match status" value="1"/>
</dbReference>
<dbReference type="InterPro" id="IPR052016">
    <property type="entry name" value="Bact_Sigma-Reg"/>
</dbReference>
<evidence type="ECO:0000256" key="6">
    <source>
        <dbReference type="ARBA" id="ARBA00023136"/>
    </source>
</evidence>
<dbReference type="PANTHER" id="PTHR43156:SF9">
    <property type="entry name" value="HAMP DOMAIN-CONTAINING PROTEIN"/>
    <property type="match status" value="1"/>
</dbReference>
<comment type="caution">
    <text evidence="9">The sequence shown here is derived from an EMBL/GenBank/DDBJ whole genome shotgun (WGS) entry which is preliminary data.</text>
</comment>
<dbReference type="Pfam" id="PF02743">
    <property type="entry name" value="dCache_1"/>
    <property type="match status" value="1"/>
</dbReference>
<dbReference type="Proteomes" id="UP000265930">
    <property type="component" value="Unassembled WGS sequence"/>
</dbReference>
<dbReference type="EMBL" id="QXDJ01000001">
    <property type="protein sequence ID" value="RII35961.1"/>
    <property type="molecule type" value="Genomic_DNA"/>
</dbReference>
<dbReference type="PANTHER" id="PTHR43156">
    <property type="entry name" value="STAGE II SPORULATION PROTEIN E-RELATED"/>
    <property type="match status" value="1"/>
</dbReference>
<keyword evidence="5 7" id="KW-1133">Transmembrane helix</keyword>
<dbReference type="Gene3D" id="3.30.450.20">
    <property type="entry name" value="PAS domain"/>
    <property type="match status" value="1"/>
</dbReference>
<dbReference type="InterPro" id="IPR036457">
    <property type="entry name" value="PPM-type-like_dom_sf"/>
</dbReference>
<feature type="transmembrane region" description="Helical" evidence="7">
    <location>
        <begin position="21"/>
        <end position="41"/>
    </location>
</feature>
<keyword evidence="2" id="KW-1003">Cell membrane</keyword>
<protein>
    <submittedName>
        <fullName evidence="10">Serine/threonine protein phosphatase</fullName>
    </submittedName>
    <submittedName>
        <fullName evidence="9">Stage II sporulation protein SpoIIE</fullName>
    </submittedName>
</protein>
<keyword evidence="4" id="KW-0378">Hydrolase</keyword>
<dbReference type="RefSeq" id="WP_079438679.1">
    <property type="nucleotide sequence ID" value="NZ_MZGT01000011.1"/>
</dbReference>
<keyword evidence="3 7" id="KW-0812">Transmembrane</keyword>
<accession>A0A1V4IXQ9</accession>
<evidence type="ECO:0000256" key="4">
    <source>
        <dbReference type="ARBA" id="ARBA00022801"/>
    </source>
</evidence>
<dbReference type="Pfam" id="PF07228">
    <property type="entry name" value="SpoIIE"/>
    <property type="match status" value="1"/>
</dbReference>
<comment type="subcellular location">
    <subcellularLocation>
        <location evidence="1">Cell membrane</location>
        <topology evidence="1">Multi-pass membrane protein</topology>
    </subcellularLocation>
</comment>
<proteinExistence type="predicted"/>
<organism evidence="9 11">
    <name type="scientific">Clostridium chromiireducens</name>
    <dbReference type="NCBI Taxonomy" id="225345"/>
    <lineage>
        <taxon>Bacteria</taxon>
        <taxon>Bacillati</taxon>
        <taxon>Bacillota</taxon>
        <taxon>Clostridia</taxon>
        <taxon>Eubacteriales</taxon>
        <taxon>Clostridiaceae</taxon>
        <taxon>Clostridium</taxon>
    </lineage>
</organism>
<reference evidence="9 11" key="1">
    <citation type="submission" date="2017-03" db="EMBL/GenBank/DDBJ databases">
        <title>Genome sequence of Clostridium chromiireducens DSM 23318.</title>
        <authorList>
            <person name="Poehlein A."/>
            <person name="Daniel R."/>
        </authorList>
    </citation>
    <scope>NUCLEOTIDE SEQUENCE [LARGE SCALE GENOMIC DNA]</scope>
    <source>
        <strain evidence="9 11">DSM 23318</strain>
    </source>
</reference>
<evidence type="ECO:0000313" key="9">
    <source>
        <dbReference type="EMBL" id="OPJ64736.1"/>
    </source>
</evidence>
<evidence type="ECO:0000256" key="1">
    <source>
        <dbReference type="ARBA" id="ARBA00004651"/>
    </source>
</evidence>
<dbReference type="OrthoDB" id="9763484at2"/>
<evidence type="ECO:0000256" key="2">
    <source>
        <dbReference type="ARBA" id="ARBA00022475"/>
    </source>
</evidence>
<evidence type="ECO:0000259" key="8">
    <source>
        <dbReference type="SMART" id="SM00331"/>
    </source>
</evidence>
<dbReference type="GO" id="GO:0016791">
    <property type="term" value="F:phosphatase activity"/>
    <property type="evidence" value="ECO:0007669"/>
    <property type="project" value="TreeGrafter"/>
</dbReference>
<gene>
    <name evidence="9" type="ORF">CLCHR_10890</name>
    <name evidence="10" type="ORF">D2A34_00910</name>
</gene>
<keyword evidence="11" id="KW-1185">Reference proteome</keyword>
<evidence type="ECO:0000256" key="5">
    <source>
        <dbReference type="ARBA" id="ARBA00022989"/>
    </source>
</evidence>
<dbReference type="STRING" id="225345.CLCHR_10890"/>
<dbReference type="Proteomes" id="UP000191056">
    <property type="component" value="Unassembled WGS sequence"/>
</dbReference>
<dbReference type="AlphaFoldDB" id="A0A1V4IXQ9"/>
<evidence type="ECO:0000256" key="7">
    <source>
        <dbReference type="SAM" id="Phobius"/>
    </source>
</evidence>
<dbReference type="InterPro" id="IPR001932">
    <property type="entry name" value="PPM-type_phosphatase-like_dom"/>
</dbReference>
<evidence type="ECO:0000256" key="3">
    <source>
        <dbReference type="ARBA" id="ARBA00022692"/>
    </source>
</evidence>
<dbReference type="SMART" id="SM00331">
    <property type="entry name" value="PP2C_SIG"/>
    <property type="match status" value="1"/>
</dbReference>
<dbReference type="InterPro" id="IPR033479">
    <property type="entry name" value="dCache_1"/>
</dbReference>
<evidence type="ECO:0000313" key="11">
    <source>
        <dbReference type="Proteomes" id="UP000191056"/>
    </source>
</evidence>
<feature type="transmembrane region" description="Helical" evidence="7">
    <location>
        <begin position="316"/>
        <end position="334"/>
    </location>
</feature>
<evidence type="ECO:0000313" key="10">
    <source>
        <dbReference type="EMBL" id="RII35961.1"/>
    </source>
</evidence>
<dbReference type="EMBL" id="MZGT01000011">
    <property type="protein sequence ID" value="OPJ64736.1"/>
    <property type="molecule type" value="Genomic_DNA"/>
</dbReference>